<gene>
    <name evidence="5" type="ORF">PS870_02679</name>
</gene>
<feature type="binding site" evidence="3">
    <location>
        <position position="232"/>
    </location>
    <ligand>
        <name>FAD</name>
        <dbReference type="ChEBI" id="CHEBI:57692"/>
    </ligand>
</feature>
<dbReference type="EMBL" id="CABVIK010000008">
    <property type="protein sequence ID" value="VVO98352.1"/>
    <property type="molecule type" value="Genomic_DNA"/>
</dbReference>
<dbReference type="PANTHER" id="PTHR42923:SF17">
    <property type="entry name" value="AMINE OXIDASE DOMAIN-CONTAINING PROTEIN"/>
    <property type="match status" value="1"/>
</dbReference>
<dbReference type="Gene3D" id="1.10.405.20">
    <property type="match status" value="1"/>
</dbReference>
<evidence type="ECO:0000313" key="5">
    <source>
        <dbReference type="EMBL" id="VVO98352.1"/>
    </source>
</evidence>
<dbReference type="Pfam" id="PF01593">
    <property type="entry name" value="Amino_oxidase"/>
    <property type="match status" value="1"/>
</dbReference>
<feature type="binding site" evidence="3">
    <location>
        <begin position="29"/>
        <end position="30"/>
    </location>
    <ligand>
        <name>FAD</name>
        <dbReference type="ChEBI" id="CHEBI:57692"/>
    </ligand>
</feature>
<evidence type="ECO:0000259" key="4">
    <source>
        <dbReference type="Pfam" id="PF01593"/>
    </source>
</evidence>
<evidence type="ECO:0000256" key="3">
    <source>
        <dbReference type="PIRSR" id="PIRSR601613-1"/>
    </source>
</evidence>
<dbReference type="SUPFAM" id="SSF51905">
    <property type="entry name" value="FAD/NAD(P)-binding domain"/>
    <property type="match status" value="1"/>
</dbReference>
<proteinExistence type="predicted"/>
<keyword evidence="2" id="KW-0560">Oxidoreductase</keyword>
<evidence type="ECO:0000256" key="1">
    <source>
        <dbReference type="ARBA" id="ARBA00001974"/>
    </source>
</evidence>
<dbReference type="PANTHER" id="PTHR42923">
    <property type="entry name" value="PROTOPORPHYRINOGEN OXIDASE"/>
    <property type="match status" value="1"/>
</dbReference>
<dbReference type="InterPro" id="IPR036188">
    <property type="entry name" value="FAD/NAD-bd_sf"/>
</dbReference>
<evidence type="ECO:0000256" key="2">
    <source>
        <dbReference type="ARBA" id="ARBA00023002"/>
    </source>
</evidence>
<name>A0A5E7KDW9_PSEFL</name>
<dbReference type="FunFam" id="1.10.405.20:FF:000001">
    <property type="entry name" value="Amine oxidase"/>
    <property type="match status" value="1"/>
</dbReference>
<accession>A0A5E7KDW9</accession>
<dbReference type="Gene3D" id="3.50.50.60">
    <property type="entry name" value="FAD/NAD(P)-binding domain"/>
    <property type="match status" value="1"/>
</dbReference>
<dbReference type="InterPro" id="IPR001613">
    <property type="entry name" value="Flavin_amine_oxidase"/>
</dbReference>
<feature type="binding site" evidence="3">
    <location>
        <position position="11"/>
    </location>
    <ligand>
        <name>FAD</name>
        <dbReference type="ChEBI" id="CHEBI:57692"/>
    </ligand>
</feature>
<dbReference type="InterPro" id="IPR002937">
    <property type="entry name" value="Amino_oxidase"/>
</dbReference>
<evidence type="ECO:0000313" key="6">
    <source>
        <dbReference type="Proteomes" id="UP000349468"/>
    </source>
</evidence>
<dbReference type="GO" id="GO:0016491">
    <property type="term" value="F:oxidoreductase activity"/>
    <property type="evidence" value="ECO:0007669"/>
    <property type="project" value="UniProtKB-KW"/>
</dbReference>
<dbReference type="Proteomes" id="UP000349468">
    <property type="component" value="Unassembled WGS sequence"/>
</dbReference>
<comment type="cofactor">
    <cofactor evidence="1">
        <name>FAD</name>
        <dbReference type="ChEBI" id="CHEBI:57692"/>
    </cofactor>
</comment>
<feature type="domain" description="Amine oxidase" evidence="4">
    <location>
        <begin position="10"/>
        <end position="409"/>
    </location>
</feature>
<organism evidence="5 6">
    <name type="scientific">Pseudomonas fluorescens</name>
    <dbReference type="NCBI Taxonomy" id="294"/>
    <lineage>
        <taxon>Bacteria</taxon>
        <taxon>Pseudomonadati</taxon>
        <taxon>Pseudomonadota</taxon>
        <taxon>Gammaproteobacteria</taxon>
        <taxon>Pseudomonadales</taxon>
        <taxon>Pseudomonadaceae</taxon>
        <taxon>Pseudomonas</taxon>
    </lineage>
</organism>
<dbReference type="AlphaFoldDB" id="A0A5E7KDW9"/>
<dbReference type="RefSeq" id="WP_154912437.1">
    <property type="nucleotide sequence ID" value="NZ_CABVIK010000008.1"/>
</dbReference>
<sequence>MNIAIIGSGISGLTSAYLLNRRHEITLFEASDWIGGHTHTVDVTVDGQRYAVDTGFIVFNDWTYPNFIRLLGQIGVVSKPTEMSFSVKDPDSGLEYNGNNLNSLFAQRRNLLSPGFWGMLRDIQRFNKEAQRDLAEGRIAADTTLDDYLKNGRYGERFILHYIVPMGAAIWSMSMADMLGFPLQSFVRFFKNHGLLSISNRPQWRVIEGGSSAYIEPLTATFKEKIRLGCPVTRVERDEEGIVIHSTAGSERFDKVVFACHSDQALKLLAKPSDAEQSILSALPYADNEVVLHTDTRLLPTRKLAWASWNYRLGGPGHTRAAVTYDMNILQGIQSDTTFCISLNQSAGIDPSKVLARFTYAHPQFSLAAVAAQSRWEELDGAQHTYYCGAYWANGFHEDGVVSALRVARSFGEVL</sequence>
<dbReference type="InterPro" id="IPR050464">
    <property type="entry name" value="Zeta_carotene_desat/Oxidored"/>
</dbReference>
<dbReference type="Gene3D" id="3.30.70.1990">
    <property type="match status" value="1"/>
</dbReference>
<dbReference type="PRINTS" id="PR00757">
    <property type="entry name" value="AMINEOXDASEF"/>
</dbReference>
<protein>
    <recommendedName>
        <fullName evidence="4">Amine oxidase domain-containing protein</fullName>
    </recommendedName>
</protein>
<reference evidence="5 6" key="1">
    <citation type="submission" date="2019-09" db="EMBL/GenBank/DDBJ databases">
        <authorList>
            <person name="Chandra G."/>
            <person name="Truman W A."/>
        </authorList>
    </citation>
    <scope>NUCLEOTIDE SEQUENCE [LARGE SCALE GENOMIC DNA]</scope>
    <source>
        <strain evidence="5">PS870</strain>
    </source>
</reference>